<reference evidence="3" key="1">
    <citation type="journal article" date="2023" name="Nat. Commun.">
        <title>Diploid and tetraploid genomes of Acorus and the evolution of monocots.</title>
        <authorList>
            <person name="Ma L."/>
            <person name="Liu K.W."/>
            <person name="Li Z."/>
            <person name="Hsiao Y.Y."/>
            <person name="Qi Y."/>
            <person name="Fu T."/>
            <person name="Tang G.D."/>
            <person name="Zhang D."/>
            <person name="Sun W.H."/>
            <person name="Liu D.K."/>
            <person name="Li Y."/>
            <person name="Chen G.Z."/>
            <person name="Liu X.D."/>
            <person name="Liao X.Y."/>
            <person name="Jiang Y.T."/>
            <person name="Yu X."/>
            <person name="Hao Y."/>
            <person name="Huang J."/>
            <person name="Zhao X.W."/>
            <person name="Ke S."/>
            <person name="Chen Y.Y."/>
            <person name="Wu W.L."/>
            <person name="Hsu J.L."/>
            <person name="Lin Y.F."/>
            <person name="Huang M.D."/>
            <person name="Li C.Y."/>
            <person name="Huang L."/>
            <person name="Wang Z.W."/>
            <person name="Zhao X."/>
            <person name="Zhong W.Y."/>
            <person name="Peng D.H."/>
            <person name="Ahmad S."/>
            <person name="Lan S."/>
            <person name="Zhang J.S."/>
            <person name="Tsai W.C."/>
            <person name="Van de Peer Y."/>
            <person name="Liu Z.J."/>
        </authorList>
    </citation>
    <scope>NUCLEOTIDE SEQUENCE</scope>
    <source>
        <strain evidence="3">CP</strain>
    </source>
</reference>
<evidence type="ECO:0008006" key="5">
    <source>
        <dbReference type="Google" id="ProtNLM"/>
    </source>
</evidence>
<keyword evidence="2" id="KW-0472">Membrane</keyword>
<feature type="compositionally biased region" description="Basic and acidic residues" evidence="1">
    <location>
        <begin position="86"/>
        <end position="103"/>
    </location>
</feature>
<gene>
    <name evidence="3" type="ORF">QJS10_CPB17g01170</name>
</gene>
<name>A0AAV9CST0_ACOCL</name>
<dbReference type="Proteomes" id="UP001180020">
    <property type="component" value="Unassembled WGS sequence"/>
</dbReference>
<feature type="transmembrane region" description="Helical" evidence="2">
    <location>
        <begin position="195"/>
        <end position="219"/>
    </location>
</feature>
<feature type="region of interest" description="Disordered" evidence="1">
    <location>
        <begin position="82"/>
        <end position="153"/>
    </location>
</feature>
<keyword evidence="2" id="KW-1133">Transmembrane helix</keyword>
<keyword evidence="2" id="KW-0812">Transmembrane</keyword>
<keyword evidence="4" id="KW-1185">Reference proteome</keyword>
<comment type="caution">
    <text evidence="3">The sequence shown here is derived from an EMBL/GenBank/DDBJ whole genome shotgun (WGS) entry which is preliminary data.</text>
</comment>
<evidence type="ECO:0000256" key="1">
    <source>
        <dbReference type="SAM" id="MobiDB-lite"/>
    </source>
</evidence>
<evidence type="ECO:0000313" key="4">
    <source>
        <dbReference type="Proteomes" id="UP001180020"/>
    </source>
</evidence>
<dbReference type="EMBL" id="JAUJYO010000017">
    <property type="protein sequence ID" value="KAK1291927.1"/>
    <property type="molecule type" value="Genomic_DNA"/>
</dbReference>
<protein>
    <recommendedName>
        <fullName evidence="5">Heparan-alpha-glucosaminide N-acetyltransferase catalytic domain-containing protein</fullName>
    </recommendedName>
</protein>
<proteinExistence type="predicted"/>
<feature type="transmembrane region" description="Helical" evidence="2">
    <location>
        <begin position="332"/>
        <end position="351"/>
    </location>
</feature>
<dbReference type="PANTHER" id="PTHR31061">
    <property type="entry name" value="LD22376P"/>
    <property type="match status" value="1"/>
</dbReference>
<dbReference type="PANTHER" id="PTHR31061:SF23">
    <property type="entry name" value="OS05G0155700 PROTEIN"/>
    <property type="match status" value="1"/>
</dbReference>
<sequence>MGPNPVRTEPGQYRTAPRANRTAQLINRTAQLIVGIQHQRSGLVDFRTIDVPRQLNGPVPSDLWDLQNERLLLFGTDTQIWTPSSSREKKNSFHSYDPPEKTRYIPFRPINNPRSPPTTAIRPNQNRPIQSEAARLPRRLPRPHCGGKSSPSTKSPPLLLHIRILDRYFLVLLQLMILVDDAGGAFPSINHSPWFGVTIADFVMPFFLFGVGVSVALVFKKASNKSAATMKVVTRTIKLFVLGLILQEDIHRIFFSSIVRNLAREQHCGEFTPGIFEEILCSMVFCGIRGSLQPSCNAVGLVDRVLLGEKHLYQRPVYRRTKVDIKQFRRSTILLQWMGMNALIVYALAAYQSDGNLIASRAPFETVGHTGICLAGDPVLVSYSRFPPHETHIRKIVAITHSWLEE</sequence>
<feature type="compositionally biased region" description="Polar residues" evidence="1">
    <location>
        <begin position="117"/>
        <end position="129"/>
    </location>
</feature>
<evidence type="ECO:0000256" key="2">
    <source>
        <dbReference type="SAM" id="Phobius"/>
    </source>
</evidence>
<dbReference type="AlphaFoldDB" id="A0AAV9CST0"/>
<evidence type="ECO:0000313" key="3">
    <source>
        <dbReference type="EMBL" id="KAK1291927.1"/>
    </source>
</evidence>
<accession>A0AAV9CST0</accession>
<reference evidence="3" key="2">
    <citation type="submission" date="2023-06" db="EMBL/GenBank/DDBJ databases">
        <authorList>
            <person name="Ma L."/>
            <person name="Liu K.-W."/>
            <person name="Li Z."/>
            <person name="Hsiao Y.-Y."/>
            <person name="Qi Y."/>
            <person name="Fu T."/>
            <person name="Tang G."/>
            <person name="Zhang D."/>
            <person name="Sun W.-H."/>
            <person name="Liu D.-K."/>
            <person name="Li Y."/>
            <person name="Chen G.-Z."/>
            <person name="Liu X.-D."/>
            <person name="Liao X.-Y."/>
            <person name="Jiang Y.-T."/>
            <person name="Yu X."/>
            <person name="Hao Y."/>
            <person name="Huang J."/>
            <person name="Zhao X.-W."/>
            <person name="Ke S."/>
            <person name="Chen Y.-Y."/>
            <person name="Wu W.-L."/>
            <person name="Hsu J.-L."/>
            <person name="Lin Y.-F."/>
            <person name="Huang M.-D."/>
            <person name="Li C.-Y."/>
            <person name="Huang L."/>
            <person name="Wang Z.-W."/>
            <person name="Zhao X."/>
            <person name="Zhong W.-Y."/>
            <person name="Peng D.-H."/>
            <person name="Ahmad S."/>
            <person name="Lan S."/>
            <person name="Zhang J.-S."/>
            <person name="Tsai W.-C."/>
            <person name="Van De Peer Y."/>
            <person name="Liu Z.-J."/>
        </authorList>
    </citation>
    <scope>NUCLEOTIDE SEQUENCE</scope>
    <source>
        <strain evidence="3">CP</strain>
        <tissue evidence="3">Leaves</tissue>
    </source>
</reference>
<organism evidence="3 4">
    <name type="scientific">Acorus calamus</name>
    <name type="common">Sweet flag</name>
    <dbReference type="NCBI Taxonomy" id="4465"/>
    <lineage>
        <taxon>Eukaryota</taxon>
        <taxon>Viridiplantae</taxon>
        <taxon>Streptophyta</taxon>
        <taxon>Embryophyta</taxon>
        <taxon>Tracheophyta</taxon>
        <taxon>Spermatophyta</taxon>
        <taxon>Magnoliopsida</taxon>
        <taxon>Liliopsida</taxon>
        <taxon>Acoraceae</taxon>
        <taxon>Acorus</taxon>
    </lineage>
</organism>